<accession>A0A2M7AR29</accession>
<evidence type="ECO:0008006" key="9">
    <source>
        <dbReference type="Google" id="ProtNLM"/>
    </source>
</evidence>
<dbReference type="InterPro" id="IPR000092">
    <property type="entry name" value="Polyprenyl_synt"/>
</dbReference>
<keyword evidence="5" id="KW-0460">Magnesium</keyword>
<evidence type="ECO:0000256" key="5">
    <source>
        <dbReference type="ARBA" id="ARBA00022842"/>
    </source>
</evidence>
<dbReference type="SFLD" id="SFLDG01017">
    <property type="entry name" value="Polyprenyl_Transferase_Like"/>
    <property type="match status" value="1"/>
</dbReference>
<dbReference type="Pfam" id="PF00348">
    <property type="entry name" value="polyprenyl_synt"/>
    <property type="match status" value="1"/>
</dbReference>
<keyword evidence="3 6" id="KW-0808">Transferase</keyword>
<evidence type="ECO:0000313" key="7">
    <source>
        <dbReference type="EMBL" id="PIU73001.1"/>
    </source>
</evidence>
<dbReference type="Proteomes" id="UP000231407">
    <property type="component" value="Unassembled WGS sequence"/>
</dbReference>
<dbReference type="GO" id="GO:0004659">
    <property type="term" value="F:prenyltransferase activity"/>
    <property type="evidence" value="ECO:0007669"/>
    <property type="project" value="InterPro"/>
</dbReference>
<dbReference type="InterPro" id="IPR008949">
    <property type="entry name" value="Isoprenoid_synthase_dom_sf"/>
</dbReference>
<comment type="cofactor">
    <cofactor evidence="1">
        <name>Mg(2+)</name>
        <dbReference type="ChEBI" id="CHEBI:18420"/>
    </cofactor>
</comment>
<comment type="similarity">
    <text evidence="2 6">Belongs to the FPP/GGPP synthase family.</text>
</comment>
<dbReference type="AlphaFoldDB" id="A0A2M7AR29"/>
<dbReference type="Gene3D" id="1.10.600.10">
    <property type="entry name" value="Farnesyl Diphosphate Synthase"/>
    <property type="match status" value="1"/>
</dbReference>
<dbReference type="GO" id="GO:0008299">
    <property type="term" value="P:isoprenoid biosynthetic process"/>
    <property type="evidence" value="ECO:0007669"/>
    <property type="project" value="InterPro"/>
</dbReference>
<dbReference type="InterPro" id="IPR033749">
    <property type="entry name" value="Polyprenyl_synt_CS"/>
</dbReference>
<gene>
    <name evidence="7" type="ORF">COS78_04190</name>
</gene>
<sequence length="355" mass="41475">MEDQEFIVILKKYQELLWPEIKKKIINLNKYPKYCQLNDKYKEEQDFHLKIVSDYPQRKGKYLRPSLLLLTAQAMGVPIDKVLNTAAAMQISEDWILNHDDIEDDSPDRRGLPSLHKIYGNELAINAGDALHMIMWRVLFENFVGLDQKIAKRIIEEFYTMMSRTVLGQEIELKWARDNRFDLSDEDNYLVLESKTGYYTIAGPMRLGAIIAGATEKQLETIYRFGVLLGRSFQIVDDLLDLTSDYGGLKKIKGNDIYENKRTLMLIHLFRNAKGKDREKLIKILNKKRTKTETDVTYVIRLMEKYGSLDYGKKQAKKFAEMAKIIFKNELGFIQRQPYRGQIEVGIDFIVNRDH</sequence>
<dbReference type="PANTHER" id="PTHR12001:SF85">
    <property type="entry name" value="SHORT CHAIN ISOPRENYL DIPHOSPHATE SYNTHASE"/>
    <property type="match status" value="1"/>
</dbReference>
<dbReference type="CDD" id="cd00685">
    <property type="entry name" value="Trans_IPPS_HT"/>
    <property type="match status" value="1"/>
</dbReference>
<evidence type="ECO:0000256" key="4">
    <source>
        <dbReference type="ARBA" id="ARBA00022723"/>
    </source>
</evidence>
<evidence type="ECO:0000256" key="2">
    <source>
        <dbReference type="ARBA" id="ARBA00006706"/>
    </source>
</evidence>
<evidence type="ECO:0000256" key="1">
    <source>
        <dbReference type="ARBA" id="ARBA00001946"/>
    </source>
</evidence>
<name>A0A2M7AR29_9BACT</name>
<dbReference type="PROSITE" id="PS00444">
    <property type="entry name" value="POLYPRENYL_SYNTHASE_2"/>
    <property type="match status" value="1"/>
</dbReference>
<dbReference type="EMBL" id="PEWA01000060">
    <property type="protein sequence ID" value="PIU73001.1"/>
    <property type="molecule type" value="Genomic_DNA"/>
</dbReference>
<dbReference type="GO" id="GO:0046872">
    <property type="term" value="F:metal ion binding"/>
    <property type="evidence" value="ECO:0007669"/>
    <property type="project" value="UniProtKB-KW"/>
</dbReference>
<evidence type="ECO:0000256" key="3">
    <source>
        <dbReference type="ARBA" id="ARBA00022679"/>
    </source>
</evidence>
<dbReference type="SUPFAM" id="SSF48576">
    <property type="entry name" value="Terpenoid synthases"/>
    <property type="match status" value="1"/>
</dbReference>
<keyword evidence="4" id="KW-0479">Metal-binding</keyword>
<dbReference type="SFLD" id="SFLDS00005">
    <property type="entry name" value="Isoprenoid_Synthase_Type_I"/>
    <property type="match status" value="1"/>
</dbReference>
<evidence type="ECO:0000256" key="6">
    <source>
        <dbReference type="RuleBase" id="RU004466"/>
    </source>
</evidence>
<protein>
    <recommendedName>
        <fullName evidence="9">Polyprenyl synthetase family protein</fullName>
    </recommendedName>
</protein>
<evidence type="ECO:0000313" key="8">
    <source>
        <dbReference type="Proteomes" id="UP000231407"/>
    </source>
</evidence>
<organism evidence="7 8">
    <name type="scientific">Candidatus Shapirobacteria bacterium CG06_land_8_20_14_3_00_40_12</name>
    <dbReference type="NCBI Taxonomy" id="1974881"/>
    <lineage>
        <taxon>Bacteria</taxon>
        <taxon>Candidatus Shapironibacteriota</taxon>
    </lineage>
</organism>
<comment type="caution">
    <text evidence="7">The sequence shown here is derived from an EMBL/GenBank/DDBJ whole genome shotgun (WGS) entry which is preliminary data.</text>
</comment>
<reference evidence="8" key="1">
    <citation type="submission" date="2017-09" db="EMBL/GenBank/DDBJ databases">
        <title>Depth-based differentiation of microbial function through sediment-hosted aquifers and enrichment of novel symbionts in the deep terrestrial subsurface.</title>
        <authorList>
            <person name="Probst A.J."/>
            <person name="Ladd B."/>
            <person name="Jarett J.K."/>
            <person name="Geller-Mcgrath D.E."/>
            <person name="Sieber C.M.K."/>
            <person name="Emerson J.B."/>
            <person name="Anantharaman K."/>
            <person name="Thomas B.C."/>
            <person name="Malmstrom R."/>
            <person name="Stieglmeier M."/>
            <person name="Klingl A."/>
            <person name="Woyke T."/>
            <person name="Ryan C.M."/>
            <person name="Banfield J.F."/>
        </authorList>
    </citation>
    <scope>NUCLEOTIDE SEQUENCE [LARGE SCALE GENOMIC DNA]</scope>
</reference>
<proteinExistence type="inferred from homology"/>
<dbReference type="PANTHER" id="PTHR12001">
    <property type="entry name" value="GERANYLGERANYL PYROPHOSPHATE SYNTHASE"/>
    <property type="match status" value="1"/>
</dbReference>